<dbReference type="EMBL" id="BAAABM010000045">
    <property type="protein sequence ID" value="GAA0352158.1"/>
    <property type="molecule type" value="Genomic_DNA"/>
</dbReference>
<name>A0ABN0X0Q6_9ACTN</name>
<dbReference type="Pfam" id="PF00501">
    <property type="entry name" value="AMP-binding"/>
    <property type="match status" value="1"/>
</dbReference>
<accession>A0ABN0X0Q6</accession>
<evidence type="ECO:0000313" key="3">
    <source>
        <dbReference type="Proteomes" id="UP001501822"/>
    </source>
</evidence>
<dbReference type="Gene3D" id="3.40.50.12780">
    <property type="entry name" value="N-terminal domain of ligase-like"/>
    <property type="match status" value="1"/>
</dbReference>
<organism evidence="2 3">
    <name type="scientific">Actinoallomurus spadix</name>
    <dbReference type="NCBI Taxonomy" id="79912"/>
    <lineage>
        <taxon>Bacteria</taxon>
        <taxon>Bacillati</taxon>
        <taxon>Actinomycetota</taxon>
        <taxon>Actinomycetes</taxon>
        <taxon>Streptosporangiales</taxon>
        <taxon>Thermomonosporaceae</taxon>
        <taxon>Actinoallomurus</taxon>
    </lineage>
</organism>
<dbReference type="PANTHER" id="PTHR43845">
    <property type="entry name" value="BLR5969 PROTEIN"/>
    <property type="match status" value="1"/>
</dbReference>
<dbReference type="RefSeq" id="WP_252809827.1">
    <property type="nucleotide sequence ID" value="NZ_BAAABM010000045.1"/>
</dbReference>
<sequence>MIEAGIRQVRVALAMVFGRPVNPRLVERLIGDALATIEEFGAPGDDVEQLIDGPFADPAERRDLQTRALQRTARRLAKRSVFYRERFAAAGVDPGALTPDSLRNVPVTRKADLVARPRDFICGRPQMVTQTTGTTGAPARVWVSRYEIELWPALIALSLLLRGEARPGDCMQVNMSSRATAAVQEDVEVFRLLNAATRVVGQVPPDESLDHLLDTAGVTPTLLSGYPSYIGQMVSAARRRGLGPDDFRLRGVYLGGEVLSPALARAVRETFGADQVADTYGMTELLPVGGRTCRHHHLHLDPNMGFAEVLDLETGEPAEPGRLGTLAVTPYFPYRECMPVFRYDTRDVVRALPERLDCELAAVPAVSQVLGKANRLLDTAAGLVTPRDVAEALDELPGAEWPVRYRAEVVDGKLHVTVVAEHASPVDVTERLGARRIDAVAEVVRLGPEEARALCPLRCDLEEKTFVRGAA</sequence>
<gene>
    <name evidence="2" type="ORF">GCM10010151_47210</name>
</gene>
<protein>
    <recommendedName>
        <fullName evidence="1">AMP-dependent synthetase/ligase domain-containing protein</fullName>
    </recommendedName>
</protein>
<evidence type="ECO:0000259" key="1">
    <source>
        <dbReference type="Pfam" id="PF00501"/>
    </source>
</evidence>
<dbReference type="SUPFAM" id="SSF56801">
    <property type="entry name" value="Acetyl-CoA synthetase-like"/>
    <property type="match status" value="1"/>
</dbReference>
<comment type="caution">
    <text evidence="2">The sequence shown here is derived from an EMBL/GenBank/DDBJ whole genome shotgun (WGS) entry which is preliminary data.</text>
</comment>
<reference evidence="2 3" key="1">
    <citation type="journal article" date="2019" name="Int. J. Syst. Evol. Microbiol.">
        <title>The Global Catalogue of Microorganisms (GCM) 10K type strain sequencing project: providing services to taxonomists for standard genome sequencing and annotation.</title>
        <authorList>
            <consortium name="The Broad Institute Genomics Platform"/>
            <consortium name="The Broad Institute Genome Sequencing Center for Infectious Disease"/>
            <person name="Wu L."/>
            <person name="Ma J."/>
        </authorList>
    </citation>
    <scope>NUCLEOTIDE SEQUENCE [LARGE SCALE GENOMIC DNA]</scope>
    <source>
        <strain evidence="2 3">JCM 3146</strain>
    </source>
</reference>
<evidence type="ECO:0000313" key="2">
    <source>
        <dbReference type="EMBL" id="GAA0352158.1"/>
    </source>
</evidence>
<proteinExistence type="predicted"/>
<dbReference type="PANTHER" id="PTHR43845:SF1">
    <property type="entry name" value="BLR5969 PROTEIN"/>
    <property type="match status" value="1"/>
</dbReference>
<dbReference type="InterPro" id="IPR000873">
    <property type="entry name" value="AMP-dep_synth/lig_dom"/>
</dbReference>
<feature type="domain" description="AMP-dependent synthetase/ligase" evidence="1">
    <location>
        <begin position="131"/>
        <end position="328"/>
    </location>
</feature>
<dbReference type="InterPro" id="IPR042099">
    <property type="entry name" value="ANL_N_sf"/>
</dbReference>
<keyword evidence="3" id="KW-1185">Reference proteome</keyword>
<dbReference type="Proteomes" id="UP001501822">
    <property type="component" value="Unassembled WGS sequence"/>
</dbReference>